<proteinExistence type="predicted"/>
<dbReference type="Proteomes" id="UP000799766">
    <property type="component" value="Unassembled WGS sequence"/>
</dbReference>
<keyword evidence="1" id="KW-0175">Coiled coil</keyword>
<gene>
    <name evidence="4" type="ORF">BDY21DRAFT_365305</name>
</gene>
<reference evidence="4" key="1">
    <citation type="journal article" date="2020" name="Stud. Mycol.">
        <title>101 Dothideomycetes genomes: a test case for predicting lifestyles and emergence of pathogens.</title>
        <authorList>
            <person name="Haridas S."/>
            <person name="Albert R."/>
            <person name="Binder M."/>
            <person name="Bloem J."/>
            <person name="Labutti K."/>
            <person name="Salamov A."/>
            <person name="Andreopoulos B."/>
            <person name="Baker S."/>
            <person name="Barry K."/>
            <person name="Bills G."/>
            <person name="Bluhm B."/>
            <person name="Cannon C."/>
            <person name="Castanera R."/>
            <person name="Culley D."/>
            <person name="Daum C."/>
            <person name="Ezra D."/>
            <person name="Gonzalez J."/>
            <person name="Henrissat B."/>
            <person name="Kuo A."/>
            <person name="Liang C."/>
            <person name="Lipzen A."/>
            <person name="Lutzoni F."/>
            <person name="Magnuson J."/>
            <person name="Mondo S."/>
            <person name="Nolan M."/>
            <person name="Ohm R."/>
            <person name="Pangilinan J."/>
            <person name="Park H.-J."/>
            <person name="Ramirez L."/>
            <person name="Alfaro M."/>
            <person name="Sun H."/>
            <person name="Tritt A."/>
            <person name="Yoshinaga Y."/>
            <person name="Zwiers L.-H."/>
            <person name="Turgeon B."/>
            <person name="Goodwin S."/>
            <person name="Spatafora J."/>
            <person name="Crous P."/>
            <person name="Grigoriev I."/>
        </authorList>
    </citation>
    <scope>NUCLEOTIDE SEQUENCE</scope>
    <source>
        <strain evidence="4">ATCC 16933</strain>
    </source>
</reference>
<keyword evidence="3" id="KW-0732">Signal</keyword>
<dbReference type="AlphaFoldDB" id="A0A6A6NUY9"/>
<name>A0A6A6NUY9_9PEZI</name>
<evidence type="ECO:0000313" key="4">
    <source>
        <dbReference type="EMBL" id="KAF2455546.1"/>
    </source>
</evidence>
<evidence type="ECO:0000256" key="2">
    <source>
        <dbReference type="SAM" id="MobiDB-lite"/>
    </source>
</evidence>
<organism evidence="4 5">
    <name type="scientific">Lineolata rhizophorae</name>
    <dbReference type="NCBI Taxonomy" id="578093"/>
    <lineage>
        <taxon>Eukaryota</taxon>
        <taxon>Fungi</taxon>
        <taxon>Dikarya</taxon>
        <taxon>Ascomycota</taxon>
        <taxon>Pezizomycotina</taxon>
        <taxon>Dothideomycetes</taxon>
        <taxon>Dothideomycetes incertae sedis</taxon>
        <taxon>Lineolatales</taxon>
        <taxon>Lineolataceae</taxon>
        <taxon>Lineolata</taxon>
    </lineage>
</organism>
<accession>A0A6A6NUY9</accession>
<evidence type="ECO:0000313" key="5">
    <source>
        <dbReference type="Proteomes" id="UP000799766"/>
    </source>
</evidence>
<evidence type="ECO:0000256" key="3">
    <source>
        <dbReference type="SAM" id="SignalP"/>
    </source>
</evidence>
<sequence length="436" mass="49122">MKSVRQLLMLTLLVLLVGFGQAWFGEQLSPLTSWLLETLDTITTAFVSRLPKFGLELSVAISSVSQYVLSKAKCARVEAAEAKLAIQTASSEALRALMSCLIAAYYTIAGLFHVEYHGIIFATWEAPSTWLMPGAGWSLEACKSGAGHVLQWIQAFLRLRDAFVAYVEELHSSLLAEYYDFLKVVKVGAIAVSAASPIALWIYNSVREDRRDLLTILLQGPIRRAAFRTWQHRNLMNSRQWFVNEYRIDPVASLARLPMVLVSPDIRAAASQTANLIKQAKDKASEIARLRAEITMLECELAKTADENLEHYRRLHHEDWSKLQVDMWATREELSKTQERLRQQEAETARYAREAEDAREACHQATIRMIAVENMLLAAGVRVPATDSESSVASETPKPVGEDEADQPHRNNEPAAQEIPERLRFRWNIPGPYGWS</sequence>
<protein>
    <submittedName>
        <fullName evidence="4">Uncharacterized protein</fullName>
    </submittedName>
</protein>
<evidence type="ECO:0000256" key="1">
    <source>
        <dbReference type="SAM" id="Coils"/>
    </source>
</evidence>
<keyword evidence="5" id="KW-1185">Reference proteome</keyword>
<feature type="coiled-coil region" evidence="1">
    <location>
        <begin position="273"/>
        <end position="361"/>
    </location>
</feature>
<feature type="chain" id="PRO_5025675770" evidence="3">
    <location>
        <begin position="23"/>
        <end position="436"/>
    </location>
</feature>
<feature type="signal peptide" evidence="3">
    <location>
        <begin position="1"/>
        <end position="22"/>
    </location>
</feature>
<dbReference type="EMBL" id="MU001686">
    <property type="protein sequence ID" value="KAF2455546.1"/>
    <property type="molecule type" value="Genomic_DNA"/>
</dbReference>
<feature type="region of interest" description="Disordered" evidence="2">
    <location>
        <begin position="383"/>
        <end position="436"/>
    </location>
</feature>